<accession>A0A9P6XRQ8</accession>
<proteinExistence type="predicted"/>
<dbReference type="OrthoDB" id="10555987at2759"/>
<evidence type="ECO:0000256" key="1">
    <source>
        <dbReference type="SAM" id="MobiDB-lite"/>
    </source>
</evidence>
<feature type="region of interest" description="Disordered" evidence="1">
    <location>
        <begin position="1"/>
        <end position="21"/>
    </location>
</feature>
<comment type="caution">
    <text evidence="2">The sequence shown here is derived from an EMBL/GenBank/DDBJ whole genome shotgun (WGS) entry which is preliminary data.</text>
</comment>
<protein>
    <submittedName>
        <fullName evidence="2">Uncharacterized protein</fullName>
    </submittedName>
</protein>
<evidence type="ECO:0000313" key="2">
    <source>
        <dbReference type="EMBL" id="KAG1530862.1"/>
    </source>
</evidence>
<gene>
    <name evidence="2" type="ORF">G6F51_013705</name>
</gene>
<reference evidence="2" key="1">
    <citation type="journal article" date="2020" name="Microb. Genom.">
        <title>Genetic diversity of clinical and environmental Mucorales isolates obtained from an investigation of mucormycosis cases among solid organ transplant recipients.</title>
        <authorList>
            <person name="Nguyen M.H."/>
            <person name="Kaul D."/>
            <person name="Muto C."/>
            <person name="Cheng S.J."/>
            <person name="Richter R.A."/>
            <person name="Bruno V.M."/>
            <person name="Liu G."/>
            <person name="Beyhan S."/>
            <person name="Sundermann A.J."/>
            <person name="Mounaud S."/>
            <person name="Pasculle A.W."/>
            <person name="Nierman W.C."/>
            <person name="Driscoll E."/>
            <person name="Cumbie R."/>
            <person name="Clancy C.J."/>
            <person name="Dupont C.L."/>
        </authorList>
    </citation>
    <scope>NUCLEOTIDE SEQUENCE</scope>
    <source>
        <strain evidence="2">GL16</strain>
    </source>
</reference>
<dbReference type="Proteomes" id="UP000717996">
    <property type="component" value="Unassembled WGS sequence"/>
</dbReference>
<organism evidence="2 3">
    <name type="scientific">Rhizopus oryzae</name>
    <name type="common">Mucormycosis agent</name>
    <name type="synonym">Rhizopus arrhizus var. delemar</name>
    <dbReference type="NCBI Taxonomy" id="64495"/>
    <lineage>
        <taxon>Eukaryota</taxon>
        <taxon>Fungi</taxon>
        <taxon>Fungi incertae sedis</taxon>
        <taxon>Mucoromycota</taxon>
        <taxon>Mucoromycotina</taxon>
        <taxon>Mucoromycetes</taxon>
        <taxon>Mucorales</taxon>
        <taxon>Mucorineae</taxon>
        <taxon>Rhizopodaceae</taxon>
        <taxon>Rhizopus</taxon>
    </lineage>
</organism>
<dbReference type="EMBL" id="JAANIT010006157">
    <property type="protein sequence ID" value="KAG1530862.1"/>
    <property type="molecule type" value="Genomic_DNA"/>
</dbReference>
<evidence type="ECO:0000313" key="3">
    <source>
        <dbReference type="Proteomes" id="UP000717996"/>
    </source>
</evidence>
<feature type="compositionally biased region" description="Basic and acidic residues" evidence="1">
    <location>
        <begin position="1"/>
        <end position="11"/>
    </location>
</feature>
<name>A0A9P6XRQ8_RHIOR</name>
<sequence>MAVSCTRDKPSKRARKQPETAPMVQPIVAQAAVIDHVDVNEEVMETSSPLTDSVPPVEVPTVPEEVITPNPTIVAATTPTPITIATKPSSKRLRTLAK</sequence>
<dbReference type="AlphaFoldDB" id="A0A9P6XRQ8"/>